<accession>A0ACD3RBX5</accession>
<sequence>MVKKHVKAITLAIGDGANDVGMIQTAHVGVGISGNEGMQATNSSDYSIAQLWFAFVNGFSGQILFERWCIGLYNVFSHLAVWGSMILWMVFFAVYSAIWPTIPIAPDMLGQAGKVMQCWHFWLGLVLVPTACLLKDFAWTATRRTVRKSLLEEVQELEARAVDPGAAVLRDASGRSLNERAHLLTRVFRKTPSSVGRSNSVQQTVSHGYAFSQEEHGVVSQSQVVRSYDTTRQRPSL</sequence>
<name>A0ACD3RBX5_LARCR</name>
<reference evidence="1" key="1">
    <citation type="submission" date="2018-11" db="EMBL/GenBank/DDBJ databases">
        <title>The sequence and de novo assembly of Larimichthys crocea genome using PacBio and Hi-C technologies.</title>
        <authorList>
            <person name="Xu P."/>
            <person name="Chen B."/>
            <person name="Zhou Z."/>
            <person name="Ke Q."/>
            <person name="Wu Y."/>
            <person name="Bai H."/>
            <person name="Pu F."/>
        </authorList>
    </citation>
    <scope>NUCLEOTIDE SEQUENCE</scope>
    <source>
        <tissue evidence="1">Muscle</tissue>
    </source>
</reference>
<organism evidence="1 2">
    <name type="scientific">Larimichthys crocea</name>
    <name type="common">Large yellow croaker</name>
    <name type="synonym">Pseudosciaena crocea</name>
    <dbReference type="NCBI Taxonomy" id="215358"/>
    <lineage>
        <taxon>Eukaryota</taxon>
        <taxon>Metazoa</taxon>
        <taxon>Chordata</taxon>
        <taxon>Craniata</taxon>
        <taxon>Vertebrata</taxon>
        <taxon>Euteleostomi</taxon>
        <taxon>Actinopterygii</taxon>
        <taxon>Neopterygii</taxon>
        <taxon>Teleostei</taxon>
        <taxon>Neoteleostei</taxon>
        <taxon>Acanthomorphata</taxon>
        <taxon>Eupercaria</taxon>
        <taxon>Sciaenidae</taxon>
        <taxon>Larimichthys</taxon>
    </lineage>
</organism>
<protein>
    <submittedName>
        <fullName evidence="1">Uncharacterized protein</fullName>
    </submittedName>
</protein>
<gene>
    <name evidence="1" type="ORF">E3U43_013764</name>
</gene>
<keyword evidence="2" id="KW-1185">Reference proteome</keyword>
<comment type="caution">
    <text evidence="1">The sequence shown here is derived from an EMBL/GenBank/DDBJ whole genome shotgun (WGS) entry which is preliminary data.</text>
</comment>
<dbReference type="EMBL" id="CM011681">
    <property type="protein sequence ID" value="TMS16471.1"/>
    <property type="molecule type" value="Genomic_DNA"/>
</dbReference>
<dbReference type="Proteomes" id="UP000793456">
    <property type="component" value="Chromosome VIII"/>
</dbReference>
<evidence type="ECO:0000313" key="2">
    <source>
        <dbReference type="Proteomes" id="UP000793456"/>
    </source>
</evidence>
<evidence type="ECO:0000313" key="1">
    <source>
        <dbReference type="EMBL" id="TMS16471.1"/>
    </source>
</evidence>
<proteinExistence type="predicted"/>